<reference evidence="1 2" key="1">
    <citation type="submission" date="2024-02" db="EMBL/GenBank/DDBJ databases">
        <title>A draft genome for the cacao thread blight pathogen Marasmius crinis-equi.</title>
        <authorList>
            <person name="Cohen S.P."/>
            <person name="Baruah I.K."/>
            <person name="Amoako-Attah I."/>
            <person name="Bukari Y."/>
            <person name="Meinhardt L.W."/>
            <person name="Bailey B.A."/>
        </authorList>
    </citation>
    <scope>NUCLEOTIDE SEQUENCE [LARGE SCALE GENOMIC DNA]</scope>
    <source>
        <strain evidence="1 2">GH-76</strain>
    </source>
</reference>
<keyword evidence="2" id="KW-1185">Reference proteome</keyword>
<organism evidence="1 2">
    <name type="scientific">Marasmius crinis-equi</name>
    <dbReference type="NCBI Taxonomy" id="585013"/>
    <lineage>
        <taxon>Eukaryota</taxon>
        <taxon>Fungi</taxon>
        <taxon>Dikarya</taxon>
        <taxon>Basidiomycota</taxon>
        <taxon>Agaricomycotina</taxon>
        <taxon>Agaricomycetes</taxon>
        <taxon>Agaricomycetidae</taxon>
        <taxon>Agaricales</taxon>
        <taxon>Marasmiineae</taxon>
        <taxon>Marasmiaceae</taxon>
        <taxon>Marasmius</taxon>
    </lineage>
</organism>
<evidence type="ECO:0000313" key="2">
    <source>
        <dbReference type="Proteomes" id="UP001465976"/>
    </source>
</evidence>
<name>A0ABR3FMV5_9AGAR</name>
<accession>A0ABR3FMV5</accession>
<evidence type="ECO:0000313" key="1">
    <source>
        <dbReference type="EMBL" id="KAL0576734.1"/>
    </source>
</evidence>
<proteinExistence type="predicted"/>
<comment type="caution">
    <text evidence="1">The sequence shown here is derived from an EMBL/GenBank/DDBJ whole genome shotgun (WGS) entry which is preliminary data.</text>
</comment>
<dbReference type="Proteomes" id="UP001465976">
    <property type="component" value="Unassembled WGS sequence"/>
</dbReference>
<dbReference type="EMBL" id="JBAHYK010000204">
    <property type="protein sequence ID" value="KAL0576734.1"/>
    <property type="molecule type" value="Genomic_DNA"/>
</dbReference>
<gene>
    <name evidence="1" type="ORF">V5O48_005257</name>
</gene>
<sequence length="426" mass="48682">MQATNNPPGPPEPSTQQQVLWDDEYIAPDTPSDVIAEILRHVLSIDGPRLNVERVLMLNRETSYKWVRSLLESVLLRLIKLSDRCFIRVRPDFFHEVYITTPAALESCHHALDQHPSLAEHVHTLHILIHPPPPFTKFLPGTRRLAQYAFIESIPMENWKSVGNLITRTVDHIQNLAVIGDQLSDTLIDPVTALTFWNLTELAAPIHFLFTPSSPFMQRALYDPLTQVPDHTWPNLRMLRTWISEPTDPELDPFTMEMRHLRNLQKLAISFHRLNAQSVLAYLRQLKVPPSALCVAIDIAATPPTFPLIYIVQDAYLFDPRIVFIEYSPLANALPCWISLCAGDHEDYIYDMLMFSPVGERPTWELVIAKVAERRLFALVHDWSFPSDIPQVVQLRAGPFLYLIDDEDEEDSGPPPLEPATPESHI</sequence>
<protein>
    <submittedName>
        <fullName evidence="1">Uncharacterized protein</fullName>
    </submittedName>
</protein>